<dbReference type="EMBL" id="JABDTM020019061">
    <property type="protein sequence ID" value="KAH0817657.1"/>
    <property type="molecule type" value="Genomic_DNA"/>
</dbReference>
<evidence type="ECO:0000256" key="5">
    <source>
        <dbReference type="RuleBase" id="RU000489"/>
    </source>
</evidence>
<dbReference type="FunFam" id="3.10.50.10:FF:000001">
    <property type="entry name" value="Chitinase 3-like 1"/>
    <property type="match status" value="1"/>
</dbReference>
<dbReference type="PROSITE" id="PS01095">
    <property type="entry name" value="GH18_1"/>
    <property type="match status" value="2"/>
</dbReference>
<organism evidence="9 10">
    <name type="scientific">Tenebrio molitor</name>
    <name type="common">Yellow mealworm beetle</name>
    <dbReference type="NCBI Taxonomy" id="7067"/>
    <lineage>
        <taxon>Eukaryota</taxon>
        <taxon>Metazoa</taxon>
        <taxon>Ecdysozoa</taxon>
        <taxon>Arthropoda</taxon>
        <taxon>Hexapoda</taxon>
        <taxon>Insecta</taxon>
        <taxon>Pterygota</taxon>
        <taxon>Neoptera</taxon>
        <taxon>Endopterygota</taxon>
        <taxon>Coleoptera</taxon>
        <taxon>Polyphaga</taxon>
        <taxon>Cucujiformia</taxon>
        <taxon>Tenebrionidae</taxon>
        <taxon>Tenebrio</taxon>
    </lineage>
</organism>
<comment type="caution">
    <text evidence="9">The sequence shown here is derived from an EMBL/GenBank/DDBJ whole genome shotgun (WGS) entry which is preliminary data.</text>
</comment>
<dbReference type="GO" id="GO:0004568">
    <property type="term" value="F:chitinase activity"/>
    <property type="evidence" value="ECO:0007669"/>
    <property type="project" value="TreeGrafter"/>
</dbReference>
<protein>
    <recommendedName>
        <fullName evidence="8">GH18 domain-containing protein</fullName>
    </recommendedName>
</protein>
<dbReference type="InterPro" id="IPR050314">
    <property type="entry name" value="Glycosyl_Hydrlase_18"/>
</dbReference>
<sequence>MTKLLLLLAFTSAFMVLSASAGNVVCYFASWTIYRPDNGKYTALDVDPNLCTHILYAFVGLGEDGSVRVLDDWELTGLDEMNHLMSLKEQNPNLKIILSMGGWNEGSQKYSAVAASPGLRQAMVQSVLAFVDQYGFDGFDLDWEYPCQRGGVDEDKATPLNEKGLILSAAVSGGIASCELSYDIPGVSENLDMINVMVYDFHGAFESFVGHYAPLYASSLDATDEQKTLNVAAGIEYWLDQGADPKKINIGLGTYGRGFALADPNNSSLYAATYGGSEAGPYTRAMGVIGYNEVCELYSSWEYTWDDEQQVPHIQNGNQWLGYDDEKSIQLKVEYANSKGLGGAMVWSLDTDDFRNVVCYFASWTIYRPDNGKFTALDVDPNLCTHILYAFVGLREDGTVSVLDDWELTGLDEMNHLMSLKEQNPNLKIILSMGGWNEGSYKYSQVARNANTRAAMVQAVLDFIDLYGFDGFDLDWEYPCQRGGEDIDKVR</sequence>
<feature type="chain" id="PRO_5035171793" description="GH18 domain-containing protein" evidence="7">
    <location>
        <begin position="22"/>
        <end position="491"/>
    </location>
</feature>
<evidence type="ECO:0000256" key="6">
    <source>
        <dbReference type="RuleBase" id="RU004453"/>
    </source>
</evidence>
<dbReference type="InterPro" id="IPR001579">
    <property type="entry name" value="Glyco_hydro_18_chit_AS"/>
</dbReference>
<accession>A0A8J6LF45</accession>
<dbReference type="FunFam" id="3.20.20.80:FF:000007">
    <property type="entry name" value="Acidic mammalian chitinase"/>
    <property type="match status" value="1"/>
</dbReference>
<dbReference type="InterPro" id="IPR029070">
    <property type="entry name" value="Chitinase_insertion_sf"/>
</dbReference>
<feature type="domain" description="GH18" evidence="8">
    <location>
        <begin position="22"/>
        <end position="377"/>
    </location>
</feature>
<evidence type="ECO:0000313" key="9">
    <source>
        <dbReference type="EMBL" id="KAH0817657.1"/>
    </source>
</evidence>
<dbReference type="PANTHER" id="PTHR11177">
    <property type="entry name" value="CHITINASE"/>
    <property type="match status" value="1"/>
</dbReference>
<dbReference type="Pfam" id="PF00704">
    <property type="entry name" value="Glyco_hydro_18"/>
    <property type="match status" value="2"/>
</dbReference>
<dbReference type="SUPFAM" id="SSF54556">
    <property type="entry name" value="Chitinase insertion domain"/>
    <property type="match status" value="1"/>
</dbReference>
<dbReference type="AlphaFoldDB" id="A0A8J6LF45"/>
<evidence type="ECO:0000256" key="2">
    <source>
        <dbReference type="ARBA" id="ARBA00022801"/>
    </source>
</evidence>
<proteinExistence type="inferred from homology"/>
<dbReference type="SUPFAM" id="SSF51445">
    <property type="entry name" value="(Trans)glycosidases"/>
    <property type="match status" value="2"/>
</dbReference>
<dbReference type="InterPro" id="IPR011583">
    <property type="entry name" value="Chitinase_II/V-like_cat"/>
</dbReference>
<feature type="signal peptide" evidence="7">
    <location>
        <begin position="1"/>
        <end position="21"/>
    </location>
</feature>
<dbReference type="CDD" id="cd02872">
    <property type="entry name" value="GH18_chitolectin_chitotriosidase"/>
    <property type="match status" value="1"/>
</dbReference>
<reference evidence="9" key="2">
    <citation type="submission" date="2021-08" db="EMBL/GenBank/DDBJ databases">
        <authorList>
            <person name="Eriksson T."/>
        </authorList>
    </citation>
    <scope>NUCLEOTIDE SEQUENCE</scope>
    <source>
        <strain evidence="9">Stoneville</strain>
        <tissue evidence="9">Whole head</tissue>
    </source>
</reference>
<keyword evidence="4 5" id="KW-0326">Glycosidase</keyword>
<feature type="domain" description="GH18" evidence="8">
    <location>
        <begin position="373"/>
        <end position="491"/>
    </location>
</feature>
<keyword evidence="3" id="KW-1015">Disulfide bond</keyword>
<dbReference type="InterPro" id="IPR001223">
    <property type="entry name" value="Glyco_hydro18_cat"/>
</dbReference>
<evidence type="ECO:0000256" key="4">
    <source>
        <dbReference type="ARBA" id="ARBA00023295"/>
    </source>
</evidence>
<dbReference type="Gene3D" id="3.20.20.80">
    <property type="entry name" value="Glycosidases"/>
    <property type="match status" value="2"/>
</dbReference>
<dbReference type="SMART" id="SM00636">
    <property type="entry name" value="Glyco_18"/>
    <property type="match status" value="1"/>
</dbReference>
<evidence type="ECO:0000256" key="1">
    <source>
        <dbReference type="ARBA" id="ARBA00022729"/>
    </source>
</evidence>
<dbReference type="GO" id="GO:0008061">
    <property type="term" value="F:chitin binding"/>
    <property type="evidence" value="ECO:0007669"/>
    <property type="project" value="InterPro"/>
</dbReference>
<comment type="similarity">
    <text evidence="6">Belongs to the glycosyl hydrolase 18 family.</text>
</comment>
<dbReference type="PROSITE" id="PS51910">
    <property type="entry name" value="GH18_2"/>
    <property type="match status" value="2"/>
</dbReference>
<evidence type="ECO:0000256" key="3">
    <source>
        <dbReference type="ARBA" id="ARBA00023157"/>
    </source>
</evidence>
<dbReference type="Proteomes" id="UP000719412">
    <property type="component" value="Unassembled WGS sequence"/>
</dbReference>
<name>A0A8J6LF45_TENMO</name>
<dbReference type="InterPro" id="IPR017853">
    <property type="entry name" value="GH"/>
</dbReference>
<keyword evidence="10" id="KW-1185">Reference proteome</keyword>
<dbReference type="GO" id="GO:0005975">
    <property type="term" value="P:carbohydrate metabolic process"/>
    <property type="evidence" value="ECO:0007669"/>
    <property type="project" value="InterPro"/>
</dbReference>
<keyword evidence="2 5" id="KW-0378">Hydrolase</keyword>
<dbReference type="GO" id="GO:0006032">
    <property type="term" value="P:chitin catabolic process"/>
    <property type="evidence" value="ECO:0007669"/>
    <property type="project" value="TreeGrafter"/>
</dbReference>
<evidence type="ECO:0000313" key="10">
    <source>
        <dbReference type="Proteomes" id="UP000719412"/>
    </source>
</evidence>
<dbReference type="PANTHER" id="PTHR11177:SF360">
    <property type="entry name" value="CHITINASE 4-RELATED"/>
    <property type="match status" value="1"/>
</dbReference>
<keyword evidence="1 7" id="KW-0732">Signal</keyword>
<dbReference type="Gene3D" id="3.10.50.10">
    <property type="match status" value="1"/>
</dbReference>
<gene>
    <name evidence="9" type="ORF">GEV33_005132</name>
</gene>
<dbReference type="GO" id="GO:0005576">
    <property type="term" value="C:extracellular region"/>
    <property type="evidence" value="ECO:0007669"/>
    <property type="project" value="TreeGrafter"/>
</dbReference>
<evidence type="ECO:0000256" key="7">
    <source>
        <dbReference type="SAM" id="SignalP"/>
    </source>
</evidence>
<reference evidence="9" key="1">
    <citation type="journal article" date="2020" name="J Insects Food Feed">
        <title>The yellow mealworm (Tenebrio molitor) genome: a resource for the emerging insects as food and feed industry.</title>
        <authorList>
            <person name="Eriksson T."/>
            <person name="Andere A."/>
            <person name="Kelstrup H."/>
            <person name="Emery V."/>
            <person name="Picard C."/>
        </authorList>
    </citation>
    <scope>NUCLEOTIDE SEQUENCE</scope>
    <source>
        <strain evidence="9">Stoneville</strain>
        <tissue evidence="9">Whole head</tissue>
    </source>
</reference>
<evidence type="ECO:0000259" key="8">
    <source>
        <dbReference type="PROSITE" id="PS51910"/>
    </source>
</evidence>